<evidence type="ECO:0000259" key="2">
    <source>
        <dbReference type="PROSITE" id="PS51782"/>
    </source>
</evidence>
<dbReference type="CDD" id="cd14667">
    <property type="entry name" value="3D_containing_proteins"/>
    <property type="match status" value="1"/>
</dbReference>
<dbReference type="Gene3D" id="3.10.350.10">
    <property type="entry name" value="LysM domain"/>
    <property type="match status" value="1"/>
</dbReference>
<dbReference type="GO" id="GO:0004553">
    <property type="term" value="F:hydrolase activity, hydrolyzing O-glycosyl compounds"/>
    <property type="evidence" value="ECO:0007669"/>
    <property type="project" value="InterPro"/>
</dbReference>
<dbReference type="Pfam" id="PF01476">
    <property type="entry name" value="LysM"/>
    <property type="match status" value="1"/>
</dbReference>
<keyword evidence="4" id="KW-1185">Reference proteome</keyword>
<dbReference type="InterPro" id="IPR010611">
    <property type="entry name" value="3D_dom"/>
</dbReference>
<dbReference type="PANTHER" id="PTHR39160">
    <property type="entry name" value="CELL WALL-BINDING PROTEIN YOCH"/>
    <property type="match status" value="1"/>
</dbReference>
<dbReference type="InterPro" id="IPR018392">
    <property type="entry name" value="LysM"/>
</dbReference>
<sequence length="222" mass="24082">MNRRLRNKRMQSSKALKWFTAAIMACTMTAGLAIPKAEAARIHTAKQGDTFYLLSKQYNVNLTTLMKENPSIHALNIYPGLKITIPGISAKPGVFVPSLNVFPDQKIVEAWGKTFSYSKTLGVRATAYSSDAAENGGWGAVDYFGNPLVLGTIAVDPKVIPLGTKVLVTGHAHPGLPKKAFVAVARDIGGAIKGNKIDIFIPGSQQSVRMFGFQDIKLYFIQ</sequence>
<dbReference type="InterPro" id="IPR036908">
    <property type="entry name" value="RlpA-like_sf"/>
</dbReference>
<dbReference type="InterPro" id="IPR036779">
    <property type="entry name" value="LysM_dom_sf"/>
</dbReference>
<dbReference type="GO" id="GO:0009254">
    <property type="term" value="P:peptidoglycan turnover"/>
    <property type="evidence" value="ECO:0007669"/>
    <property type="project" value="InterPro"/>
</dbReference>
<dbReference type="Proteomes" id="UP000300879">
    <property type="component" value="Chromosome"/>
</dbReference>
<dbReference type="PANTHER" id="PTHR39160:SF4">
    <property type="entry name" value="RESUSCITATION-PROMOTING FACTOR RPFB"/>
    <property type="match status" value="1"/>
</dbReference>
<protein>
    <submittedName>
        <fullName evidence="3">3D domain protein</fullName>
    </submittedName>
</protein>
<dbReference type="SUPFAM" id="SSF50685">
    <property type="entry name" value="Barwin-like endoglucanases"/>
    <property type="match status" value="1"/>
</dbReference>
<reference evidence="3 4" key="1">
    <citation type="submission" date="2019-05" db="EMBL/GenBank/DDBJ databases">
        <authorList>
            <person name="Chen C."/>
        </authorList>
    </citation>
    <scope>NUCLEOTIDE SEQUENCE [LARGE SCALE GENOMIC DNA]</scope>
    <source>
        <strain evidence="3 4">HB172198</strain>
    </source>
</reference>
<gene>
    <name evidence="3" type="ORF">E6C60_2093</name>
</gene>
<dbReference type="Gene3D" id="2.40.40.10">
    <property type="entry name" value="RlpA-like domain"/>
    <property type="match status" value="1"/>
</dbReference>
<evidence type="ECO:0000256" key="1">
    <source>
        <dbReference type="ARBA" id="ARBA00022729"/>
    </source>
</evidence>
<dbReference type="InterPro" id="IPR051933">
    <property type="entry name" value="Resuscitation_pf_RpfB"/>
</dbReference>
<dbReference type="SMART" id="SM00257">
    <property type="entry name" value="LysM"/>
    <property type="match status" value="1"/>
</dbReference>
<dbReference type="Pfam" id="PF06725">
    <property type="entry name" value="3D"/>
    <property type="match status" value="1"/>
</dbReference>
<evidence type="ECO:0000313" key="3">
    <source>
        <dbReference type="EMBL" id="QCT02808.1"/>
    </source>
</evidence>
<dbReference type="RefSeq" id="WP_175415267.1">
    <property type="nucleotide sequence ID" value="NZ_CP040396.1"/>
</dbReference>
<dbReference type="GO" id="GO:0019867">
    <property type="term" value="C:outer membrane"/>
    <property type="evidence" value="ECO:0007669"/>
    <property type="project" value="InterPro"/>
</dbReference>
<keyword evidence="1" id="KW-0732">Signal</keyword>
<organism evidence="3 4">
    <name type="scientific">Paenibacillus algicola</name>
    <dbReference type="NCBI Taxonomy" id="2565926"/>
    <lineage>
        <taxon>Bacteria</taxon>
        <taxon>Bacillati</taxon>
        <taxon>Bacillota</taxon>
        <taxon>Bacilli</taxon>
        <taxon>Bacillales</taxon>
        <taxon>Paenibacillaceae</taxon>
        <taxon>Paenibacillus</taxon>
    </lineage>
</organism>
<dbReference type="KEGG" id="palo:E6C60_2093"/>
<name>A0A4P8XK76_9BACL</name>
<dbReference type="EMBL" id="CP040396">
    <property type="protein sequence ID" value="QCT02808.1"/>
    <property type="molecule type" value="Genomic_DNA"/>
</dbReference>
<evidence type="ECO:0000313" key="4">
    <source>
        <dbReference type="Proteomes" id="UP000300879"/>
    </source>
</evidence>
<dbReference type="CDD" id="cd00118">
    <property type="entry name" value="LysM"/>
    <property type="match status" value="1"/>
</dbReference>
<proteinExistence type="predicted"/>
<dbReference type="InterPro" id="IPR059180">
    <property type="entry name" value="3D_YorM"/>
</dbReference>
<accession>A0A4P8XK76</accession>
<feature type="domain" description="LysM" evidence="2">
    <location>
        <begin position="41"/>
        <end position="85"/>
    </location>
</feature>
<dbReference type="AlphaFoldDB" id="A0A4P8XK76"/>
<dbReference type="SUPFAM" id="SSF54106">
    <property type="entry name" value="LysM domain"/>
    <property type="match status" value="1"/>
</dbReference>
<dbReference type="PROSITE" id="PS51782">
    <property type="entry name" value="LYSM"/>
    <property type="match status" value="1"/>
</dbReference>